<dbReference type="GO" id="GO:0030496">
    <property type="term" value="C:midbody"/>
    <property type="evidence" value="ECO:0007669"/>
    <property type="project" value="TreeGrafter"/>
</dbReference>
<dbReference type="SUPFAM" id="SSF57903">
    <property type="entry name" value="FYVE/PHD zinc finger"/>
    <property type="match status" value="1"/>
</dbReference>
<dbReference type="Proteomes" id="UP001159042">
    <property type="component" value="Unassembled WGS sequence"/>
</dbReference>
<evidence type="ECO:0000256" key="3">
    <source>
        <dbReference type="ARBA" id="ARBA00022833"/>
    </source>
</evidence>
<dbReference type="FunFam" id="3.30.40.10:FF:000879">
    <property type="entry name" value="abscission/NoCut checkpoint regulator"/>
    <property type="match status" value="1"/>
</dbReference>
<feature type="domain" description="FYVE-type" evidence="6">
    <location>
        <begin position="1"/>
        <end position="56"/>
    </location>
</feature>
<evidence type="ECO:0000256" key="5">
    <source>
        <dbReference type="SAM" id="MobiDB-lite"/>
    </source>
</evidence>
<dbReference type="PROSITE" id="PS50178">
    <property type="entry name" value="ZF_FYVE"/>
    <property type="match status" value="1"/>
</dbReference>
<dbReference type="Pfam" id="PF22586">
    <property type="entry name" value="ANCHR-like_BBOX"/>
    <property type="match status" value="1"/>
</dbReference>
<dbReference type="GO" id="GO:0032154">
    <property type="term" value="C:cleavage furrow"/>
    <property type="evidence" value="ECO:0007669"/>
    <property type="project" value="TreeGrafter"/>
</dbReference>
<dbReference type="GO" id="GO:0005813">
    <property type="term" value="C:centrosome"/>
    <property type="evidence" value="ECO:0007669"/>
    <property type="project" value="TreeGrafter"/>
</dbReference>
<gene>
    <name evidence="7" type="ORF">NQ315_006909</name>
</gene>
<dbReference type="InterPro" id="IPR013083">
    <property type="entry name" value="Znf_RING/FYVE/PHD"/>
</dbReference>
<dbReference type="GO" id="GO:0032266">
    <property type="term" value="F:phosphatidylinositol-3-phosphate binding"/>
    <property type="evidence" value="ECO:0007669"/>
    <property type="project" value="TreeGrafter"/>
</dbReference>
<dbReference type="SMART" id="SM00064">
    <property type="entry name" value="FYVE"/>
    <property type="match status" value="1"/>
</dbReference>
<protein>
    <recommendedName>
        <fullName evidence="6">FYVE-type domain-containing protein</fullName>
    </recommendedName>
</protein>
<dbReference type="GO" id="GO:0044878">
    <property type="term" value="P:mitotic cytokinesis checkpoint signaling"/>
    <property type="evidence" value="ECO:0007669"/>
    <property type="project" value="TreeGrafter"/>
</dbReference>
<dbReference type="InterPro" id="IPR000306">
    <property type="entry name" value="Znf_FYVE"/>
</dbReference>
<dbReference type="PANTHER" id="PTHR46603">
    <property type="entry name" value="ABSCISSION/NOCUT CHECKPOINT REGULATOR"/>
    <property type="match status" value="1"/>
</dbReference>
<dbReference type="AlphaFoldDB" id="A0AAV8WCZ5"/>
<dbReference type="EMBL" id="JANEYG010000003">
    <property type="protein sequence ID" value="KAJ8924126.1"/>
    <property type="molecule type" value="Genomic_DNA"/>
</dbReference>
<keyword evidence="3" id="KW-0862">Zinc</keyword>
<dbReference type="Gene3D" id="3.30.40.10">
    <property type="entry name" value="Zinc/RING finger domain, C3HC4 (zinc finger)"/>
    <property type="match status" value="1"/>
</dbReference>
<keyword evidence="1" id="KW-0479">Metal-binding</keyword>
<keyword evidence="2 4" id="KW-0863">Zinc-finger</keyword>
<evidence type="ECO:0000256" key="2">
    <source>
        <dbReference type="ARBA" id="ARBA00022771"/>
    </source>
</evidence>
<dbReference type="GO" id="GO:0009838">
    <property type="term" value="P:abscission"/>
    <property type="evidence" value="ECO:0007669"/>
    <property type="project" value="TreeGrafter"/>
</dbReference>
<dbReference type="InterPro" id="IPR011011">
    <property type="entry name" value="Znf_FYVE_PHD"/>
</dbReference>
<dbReference type="GO" id="GO:0008270">
    <property type="term" value="F:zinc ion binding"/>
    <property type="evidence" value="ECO:0007669"/>
    <property type="project" value="UniProtKB-KW"/>
</dbReference>
<comment type="caution">
    <text evidence="7">The sequence shown here is derived from an EMBL/GenBank/DDBJ whole genome shotgun (WGS) entry which is preliminary data.</text>
</comment>
<feature type="region of interest" description="Disordered" evidence="5">
    <location>
        <begin position="139"/>
        <end position="162"/>
    </location>
</feature>
<accession>A0AAV8WCZ5</accession>
<name>A0AAV8WCZ5_9CUCU</name>
<organism evidence="7 8">
    <name type="scientific">Exocentrus adspersus</name>
    <dbReference type="NCBI Taxonomy" id="1586481"/>
    <lineage>
        <taxon>Eukaryota</taxon>
        <taxon>Metazoa</taxon>
        <taxon>Ecdysozoa</taxon>
        <taxon>Arthropoda</taxon>
        <taxon>Hexapoda</taxon>
        <taxon>Insecta</taxon>
        <taxon>Pterygota</taxon>
        <taxon>Neoptera</taxon>
        <taxon>Endopterygota</taxon>
        <taxon>Coleoptera</taxon>
        <taxon>Polyphaga</taxon>
        <taxon>Cucujiformia</taxon>
        <taxon>Chrysomeloidea</taxon>
        <taxon>Cerambycidae</taxon>
        <taxon>Lamiinae</taxon>
        <taxon>Acanthocinini</taxon>
        <taxon>Exocentrus</taxon>
    </lineage>
</organism>
<evidence type="ECO:0000259" key="6">
    <source>
        <dbReference type="PROSITE" id="PS50178"/>
    </source>
</evidence>
<evidence type="ECO:0000256" key="1">
    <source>
        <dbReference type="ARBA" id="ARBA00022723"/>
    </source>
</evidence>
<evidence type="ECO:0000313" key="7">
    <source>
        <dbReference type="EMBL" id="KAJ8924126.1"/>
    </source>
</evidence>
<sequence length="309" mass="34739">MSCNHCSTKFNFFHKEMGCLNCGLSFCGKCLKQKCKIPSKGPGEYSVCKLCYSKLASSSSSNTHQQNQISPPDIFIKRLENLENPSAPPITIYKHDPKIQALRSGLSPADQKLVDRLERLKEDGKGPPPSESEIRERLANLKGENNYVEGPSRSLCMPDTRTDQQKTDSLLEQFMNERDIELSHNPQDDIEARLATLREQGVRPNEGPYISNLHDSSGSEEEVDKITKKIMDEVALDERCPVKIPSGKLDDEEENGTSSPELPWCVLCNKDAKFKCLDCSGDLYCSECNTEVHKNWGDTDHKVIPYKPQ</sequence>
<dbReference type="InterPro" id="IPR017455">
    <property type="entry name" value="Znf_FYVE-rel"/>
</dbReference>
<dbReference type="Pfam" id="PF01363">
    <property type="entry name" value="FYVE"/>
    <property type="match status" value="1"/>
</dbReference>
<reference evidence="7 8" key="1">
    <citation type="journal article" date="2023" name="Insect Mol. Biol.">
        <title>Genome sequencing provides insights into the evolution of gene families encoding plant cell wall-degrading enzymes in longhorned beetles.</title>
        <authorList>
            <person name="Shin N.R."/>
            <person name="Okamura Y."/>
            <person name="Kirsch R."/>
            <person name="Pauchet Y."/>
        </authorList>
    </citation>
    <scope>NUCLEOTIDE SEQUENCE [LARGE SCALE GENOMIC DNA]</scope>
    <source>
        <strain evidence="7">EAD_L_NR</strain>
    </source>
</reference>
<dbReference type="PANTHER" id="PTHR46603:SF1">
    <property type="entry name" value="ABSCISSION_NOCUT CHECKPOINT REGULATOR"/>
    <property type="match status" value="1"/>
</dbReference>
<dbReference type="SUPFAM" id="SSF57845">
    <property type="entry name" value="B-box zinc-binding domain"/>
    <property type="match status" value="1"/>
</dbReference>
<evidence type="ECO:0000313" key="8">
    <source>
        <dbReference type="Proteomes" id="UP001159042"/>
    </source>
</evidence>
<evidence type="ECO:0000256" key="4">
    <source>
        <dbReference type="PROSITE-ProRule" id="PRU00091"/>
    </source>
</evidence>
<keyword evidence="8" id="KW-1185">Reference proteome</keyword>
<proteinExistence type="predicted"/>